<dbReference type="SMART" id="SM01043">
    <property type="entry name" value="BTAD"/>
    <property type="match status" value="1"/>
</dbReference>
<evidence type="ECO:0000259" key="3">
    <source>
        <dbReference type="SMART" id="SM01043"/>
    </source>
</evidence>
<dbReference type="InterPro" id="IPR016032">
    <property type="entry name" value="Sig_transdc_resp-reg_C-effctor"/>
</dbReference>
<dbReference type="InterPro" id="IPR027417">
    <property type="entry name" value="P-loop_NTPase"/>
</dbReference>
<keyword evidence="5" id="KW-1185">Reference proteome</keyword>
<dbReference type="GO" id="GO:0005737">
    <property type="term" value="C:cytoplasm"/>
    <property type="evidence" value="ECO:0007669"/>
    <property type="project" value="TreeGrafter"/>
</dbReference>
<sequence length="1036" mass="119665">MANLRAVLFKRPAVYWNDKQIVFPFAKMEALLYYLLVNGEATRENLAALFWGDREDNAARQNLRNTVYLLRKTLTSDLLITSSRASIALNPALTISTDLELLTANQIAEFLGKNPAEFLAGFSCKDAAGFDHWVSERREQFRKTVIGYLTKWILKMIKQEEYTAATKYLHELISLDAYNESAYRTLMKIYAKENSYTALEIYRDLERKMEQDLGLAPSMKTQELYHRIKTRKSVPNVTPELASSSQQFFGREKELRQIRSWLDKFHRGSQGAGMLFLQGDQGVGKTTIVEALIPAIPPEKNNVFRTQCYQAEAEYDYKAWNSIFLQAMAFLNTAQVHLPPLWQQAVAYAFPTVKIKEQLQQDAVMDAYTFNTAMREEILCAVLGQAAGLKKTVLVIEDIHWLDQRGWSLLWQILHIHGENICCVATAHREYWQQIATVMEKFERDTMLEYLTVERFSEQEVMQLAALRLPGISYKMQSRLYDYTGGNALFLNECLNLMAAGSDITQGSIRLNCVLKERTGNVSPNARKILEICSVFFNNVRYETLLAAAAMNEFELVEALEELAQKQLLLQDLQADKNDRDLAYRFYNLQTRSYVYSQMSTVRQRMLHKQAAFYLEQQLQEGRQNKDVYEHILYHYTNADEKLKILDYTIRLAEKYFCPQYEMFPELNPSYPAGYVDFRESRSQITACLRKIEELVNVLAAKNIPEEQLAIYKAAYWEMSGRYHIWRGAHLQGVRLIHQMLRLAAAKRFRDYQIKGYQQIIYCGIQTRKAHLIQRFALKLLRLTEHDPIPDKKATALRFLGIACALKGQQEQAEDYYRQSLALLKKLAGRNRFYAFPIAAANNYIGDLRRETFDYTAALRHYEQAIRIAGRKNISEGVALFYINAGYAAFQLRDYTKAGAYFTDALSVAEGLGDQKGYWYLRGYCTLNCMLALIAVRQDHPQEGKKHLEQAGEFLKQYNDPYQKAIVFRTQAEIKLLMQRKKEIAAVFADKLLLPAAEYHQQARIIFNKLGKAAELASLEEIMAAYESNNQIKSWF</sequence>
<dbReference type="PANTHER" id="PTHR16305">
    <property type="entry name" value="TESTICULAR SOLUBLE ADENYLYL CYCLASE"/>
    <property type="match status" value="1"/>
</dbReference>
<dbReference type="Gene3D" id="3.40.50.300">
    <property type="entry name" value="P-loop containing nucleotide triphosphate hydrolases"/>
    <property type="match status" value="1"/>
</dbReference>
<dbReference type="SUPFAM" id="SSF48452">
    <property type="entry name" value="TPR-like"/>
    <property type="match status" value="2"/>
</dbReference>
<dbReference type="eggNOG" id="COG3899">
    <property type="taxonomic scope" value="Bacteria"/>
</dbReference>
<evidence type="ECO:0000256" key="1">
    <source>
        <dbReference type="ARBA" id="ARBA00022741"/>
    </source>
</evidence>
<dbReference type="InterPro" id="IPR005158">
    <property type="entry name" value="BTAD"/>
</dbReference>
<dbReference type="SUPFAM" id="SSF46894">
    <property type="entry name" value="C-terminal effector domain of the bipartite response regulators"/>
    <property type="match status" value="1"/>
</dbReference>
<dbReference type="PANTHER" id="PTHR16305:SF28">
    <property type="entry name" value="GUANYLATE CYCLASE DOMAIN-CONTAINING PROTEIN"/>
    <property type="match status" value="1"/>
</dbReference>
<dbReference type="eggNOG" id="COG0457">
    <property type="taxonomic scope" value="Bacteria"/>
</dbReference>
<dbReference type="Gene3D" id="1.25.40.10">
    <property type="entry name" value="Tetratricopeptide repeat domain"/>
    <property type="match status" value="2"/>
</dbReference>
<dbReference type="SMART" id="SM00028">
    <property type="entry name" value="TPR"/>
    <property type="match status" value="3"/>
</dbReference>
<keyword evidence="2" id="KW-0067">ATP-binding</keyword>
<organism evidence="4 5">
    <name type="scientific">Acetonema longum DSM 6540</name>
    <dbReference type="NCBI Taxonomy" id="1009370"/>
    <lineage>
        <taxon>Bacteria</taxon>
        <taxon>Bacillati</taxon>
        <taxon>Bacillota</taxon>
        <taxon>Negativicutes</taxon>
        <taxon>Acetonemataceae</taxon>
        <taxon>Acetonema</taxon>
    </lineage>
</organism>
<dbReference type="InterPro" id="IPR019734">
    <property type="entry name" value="TPR_rpt"/>
</dbReference>
<dbReference type="Gene3D" id="1.10.10.10">
    <property type="entry name" value="Winged helix-like DNA-binding domain superfamily/Winged helix DNA-binding domain"/>
    <property type="match status" value="1"/>
</dbReference>
<dbReference type="GO" id="GO:0006355">
    <property type="term" value="P:regulation of DNA-templated transcription"/>
    <property type="evidence" value="ECO:0007669"/>
    <property type="project" value="InterPro"/>
</dbReference>
<protein>
    <submittedName>
        <fullName evidence="4">Transcriptional activator domain protein</fullName>
    </submittedName>
</protein>
<keyword evidence="1" id="KW-0547">Nucleotide-binding</keyword>
<dbReference type="GO" id="GO:0005524">
    <property type="term" value="F:ATP binding"/>
    <property type="evidence" value="ECO:0007669"/>
    <property type="project" value="UniProtKB-KW"/>
</dbReference>
<comment type="caution">
    <text evidence="4">The sequence shown here is derived from an EMBL/GenBank/DDBJ whole genome shotgun (WGS) entry which is preliminary data.</text>
</comment>
<dbReference type="Pfam" id="PF13181">
    <property type="entry name" value="TPR_8"/>
    <property type="match status" value="1"/>
</dbReference>
<dbReference type="EMBL" id="AFGF01000054">
    <property type="protein sequence ID" value="EGO64502.1"/>
    <property type="molecule type" value="Genomic_DNA"/>
</dbReference>
<gene>
    <name evidence="4" type="ORF">ALO_07503</name>
</gene>
<proteinExistence type="predicted"/>
<dbReference type="eggNOG" id="COG3629">
    <property type="taxonomic scope" value="Bacteria"/>
</dbReference>
<reference evidence="4 5" key="1">
    <citation type="journal article" date="2011" name="EMBO J.">
        <title>Structural diversity of bacterial flagellar motors.</title>
        <authorList>
            <person name="Chen S."/>
            <person name="Beeby M."/>
            <person name="Murphy G.E."/>
            <person name="Leadbetter J.R."/>
            <person name="Hendrixson D.R."/>
            <person name="Briegel A."/>
            <person name="Li Z."/>
            <person name="Shi J."/>
            <person name="Tocheva E.I."/>
            <person name="Muller A."/>
            <person name="Dobro M.J."/>
            <person name="Jensen G.J."/>
        </authorList>
    </citation>
    <scope>NUCLEOTIDE SEQUENCE [LARGE SCALE GENOMIC DNA]</scope>
    <source>
        <strain evidence="4 5">DSM 6540</strain>
    </source>
</reference>
<dbReference type="Pfam" id="PF13191">
    <property type="entry name" value="AAA_16"/>
    <property type="match status" value="1"/>
</dbReference>
<dbReference type="InterPro" id="IPR036388">
    <property type="entry name" value="WH-like_DNA-bd_sf"/>
</dbReference>
<feature type="domain" description="Bacterial transcriptional activator" evidence="3">
    <location>
        <begin position="97"/>
        <end position="229"/>
    </location>
</feature>
<accession>F7NHF5</accession>
<dbReference type="Pfam" id="PF03704">
    <property type="entry name" value="BTAD"/>
    <property type="match status" value="1"/>
</dbReference>
<dbReference type="OrthoDB" id="190810at2"/>
<dbReference type="SUPFAM" id="SSF52540">
    <property type="entry name" value="P-loop containing nucleoside triphosphate hydrolases"/>
    <property type="match status" value="1"/>
</dbReference>
<evidence type="ECO:0000256" key="2">
    <source>
        <dbReference type="ARBA" id="ARBA00022840"/>
    </source>
</evidence>
<dbReference type="GO" id="GO:0003677">
    <property type="term" value="F:DNA binding"/>
    <property type="evidence" value="ECO:0007669"/>
    <property type="project" value="InterPro"/>
</dbReference>
<evidence type="ECO:0000313" key="4">
    <source>
        <dbReference type="EMBL" id="EGO64502.1"/>
    </source>
</evidence>
<dbReference type="InterPro" id="IPR041664">
    <property type="entry name" value="AAA_16"/>
</dbReference>
<name>F7NHF5_9FIRM</name>
<dbReference type="GO" id="GO:0004016">
    <property type="term" value="F:adenylate cyclase activity"/>
    <property type="evidence" value="ECO:0007669"/>
    <property type="project" value="TreeGrafter"/>
</dbReference>
<dbReference type="STRING" id="1009370.ALO_07503"/>
<evidence type="ECO:0000313" key="5">
    <source>
        <dbReference type="Proteomes" id="UP000003240"/>
    </source>
</evidence>
<dbReference type="InterPro" id="IPR011990">
    <property type="entry name" value="TPR-like_helical_dom_sf"/>
</dbReference>
<dbReference type="Proteomes" id="UP000003240">
    <property type="component" value="Unassembled WGS sequence"/>
</dbReference>
<dbReference type="RefSeq" id="WP_004094265.1">
    <property type="nucleotide sequence ID" value="NZ_AFGF01000054.1"/>
</dbReference>
<dbReference type="AlphaFoldDB" id="F7NHF5"/>